<dbReference type="SUPFAM" id="SSF51604">
    <property type="entry name" value="Enolase C-terminal domain-like"/>
    <property type="match status" value="1"/>
</dbReference>
<dbReference type="InterPro" id="IPR029065">
    <property type="entry name" value="Enolase_C-like"/>
</dbReference>
<dbReference type="SUPFAM" id="SSF54826">
    <property type="entry name" value="Enolase N-terminal domain-like"/>
    <property type="match status" value="1"/>
</dbReference>
<dbReference type="EMBL" id="AP024702">
    <property type="protein sequence ID" value="BCX46202.1"/>
    <property type="molecule type" value="Genomic_DNA"/>
</dbReference>
<dbReference type="InterPro" id="IPR029017">
    <property type="entry name" value="Enolase-like_N"/>
</dbReference>
<dbReference type="SFLD" id="SFLDF00557">
    <property type="entry name" value="3_6-anhydro-alpha-L-galactonat"/>
    <property type="match status" value="1"/>
</dbReference>
<dbReference type="CDD" id="cd03316">
    <property type="entry name" value="MR_like"/>
    <property type="match status" value="1"/>
</dbReference>
<dbReference type="InterPro" id="IPR046945">
    <property type="entry name" value="RHMD-like"/>
</dbReference>
<dbReference type="Pfam" id="PF02746">
    <property type="entry name" value="MR_MLE_N"/>
    <property type="match status" value="1"/>
</dbReference>
<evidence type="ECO:0000313" key="5">
    <source>
        <dbReference type="EMBL" id="BCX46202.1"/>
    </source>
</evidence>
<dbReference type="SFLD" id="SFLDG00179">
    <property type="entry name" value="mandelate_racemase"/>
    <property type="match status" value="1"/>
</dbReference>
<evidence type="ECO:0000259" key="4">
    <source>
        <dbReference type="SMART" id="SM00922"/>
    </source>
</evidence>
<dbReference type="Gene3D" id="3.30.390.10">
    <property type="entry name" value="Enolase-like, N-terminal domain"/>
    <property type="match status" value="1"/>
</dbReference>
<dbReference type="InterPro" id="IPR013342">
    <property type="entry name" value="Mandelate_racemase_C"/>
</dbReference>
<gene>
    <name evidence="5" type="ORF">HAHE_01100</name>
</gene>
<protein>
    <submittedName>
        <fullName evidence="5">Mandelate racemase (MR)-like subfamily protein</fullName>
    </submittedName>
</protein>
<sequence>MLIESESIEAGAAVGTSTVISIEARHFTVPLREVLKDARHPDHSHFELVTVTVRLADGTEGTGYTYTGGLGGRAIKAMVESDLAPSLIGVDASKVEEIHEAMEWRIHYVGRGGISSFAISAIDIALWDLRGKRLEKPLWELAGGAGRTCKAYRGGIDLLYPLDKLVESACGYVDEGFNGVKIKVGRPTLDEDLRRVSAVRDAIGPDVAFMVDANYSMSVERAIDAARRFGEFGILWFEEPTLPDDYLGFGRIADETGVPLAMGENLHTIHEFGHAFRRAKLSFIQPDASNCGGITGWLQVARLSADAGIPVCSHGMQELHVSLVASQAHGGWLEVHSFPIDEYTTRPLRMENHLAVAPDEPGTGVEFDWDRLAPFETTR</sequence>
<evidence type="ECO:0000256" key="3">
    <source>
        <dbReference type="ARBA" id="ARBA00022842"/>
    </source>
</evidence>
<reference evidence="5 6" key="1">
    <citation type="submission" date="2021-06" db="EMBL/GenBank/DDBJ databases">
        <title>Complete genome of Haloferula helveola possessing various polysaccharide degrading enzymes.</title>
        <authorList>
            <person name="Takami H."/>
            <person name="Huang C."/>
            <person name="Hamasaki K."/>
        </authorList>
    </citation>
    <scope>NUCLEOTIDE SEQUENCE [LARGE SCALE GENOMIC DNA]</scope>
    <source>
        <strain evidence="5 6">CN-1</strain>
    </source>
</reference>
<feature type="domain" description="Mandelate racemase/muconate lactonizing enzyme C-terminal" evidence="4">
    <location>
        <begin position="162"/>
        <end position="259"/>
    </location>
</feature>
<dbReference type="RefSeq" id="WP_338687598.1">
    <property type="nucleotide sequence ID" value="NZ_AP024702.1"/>
</dbReference>
<accession>A0ABM7RC68</accession>
<dbReference type="Pfam" id="PF13378">
    <property type="entry name" value="MR_MLE_C"/>
    <property type="match status" value="1"/>
</dbReference>
<keyword evidence="6" id="KW-1185">Reference proteome</keyword>
<dbReference type="PANTHER" id="PTHR13794">
    <property type="entry name" value="ENOLASE SUPERFAMILY, MANDELATE RACEMASE"/>
    <property type="match status" value="1"/>
</dbReference>
<organism evidence="5 6">
    <name type="scientific">Haloferula helveola</name>
    <dbReference type="NCBI Taxonomy" id="490095"/>
    <lineage>
        <taxon>Bacteria</taxon>
        <taxon>Pseudomonadati</taxon>
        <taxon>Verrucomicrobiota</taxon>
        <taxon>Verrucomicrobiia</taxon>
        <taxon>Verrucomicrobiales</taxon>
        <taxon>Verrucomicrobiaceae</taxon>
        <taxon>Haloferula</taxon>
    </lineage>
</organism>
<evidence type="ECO:0000256" key="2">
    <source>
        <dbReference type="ARBA" id="ARBA00022723"/>
    </source>
</evidence>
<dbReference type="InterPro" id="IPR013341">
    <property type="entry name" value="Mandelate_racemase_N_dom"/>
</dbReference>
<dbReference type="SMART" id="SM00922">
    <property type="entry name" value="MR_MLE"/>
    <property type="match status" value="1"/>
</dbReference>
<keyword evidence="2" id="KW-0479">Metal-binding</keyword>
<dbReference type="SFLD" id="SFLDS00001">
    <property type="entry name" value="Enolase"/>
    <property type="match status" value="1"/>
</dbReference>
<dbReference type="InterPro" id="IPR034382">
    <property type="entry name" value="AHGA_cycloisomerase"/>
</dbReference>
<proteinExistence type="predicted"/>
<keyword evidence="3" id="KW-0460">Magnesium</keyword>
<comment type="cofactor">
    <cofactor evidence="1">
        <name>Mg(2+)</name>
        <dbReference type="ChEBI" id="CHEBI:18420"/>
    </cofactor>
</comment>
<dbReference type="InterPro" id="IPR036849">
    <property type="entry name" value="Enolase-like_C_sf"/>
</dbReference>
<dbReference type="Proteomes" id="UP001374893">
    <property type="component" value="Chromosome"/>
</dbReference>
<name>A0ABM7RC68_9BACT</name>
<dbReference type="Gene3D" id="3.20.20.120">
    <property type="entry name" value="Enolase-like C-terminal domain"/>
    <property type="match status" value="1"/>
</dbReference>
<dbReference type="PANTHER" id="PTHR13794:SF58">
    <property type="entry name" value="MITOCHONDRIAL ENOLASE SUPERFAMILY MEMBER 1"/>
    <property type="match status" value="1"/>
</dbReference>
<evidence type="ECO:0000313" key="6">
    <source>
        <dbReference type="Proteomes" id="UP001374893"/>
    </source>
</evidence>
<evidence type="ECO:0000256" key="1">
    <source>
        <dbReference type="ARBA" id="ARBA00001946"/>
    </source>
</evidence>